<evidence type="ECO:0000313" key="2">
    <source>
        <dbReference type="EMBL" id="KMZ72808.1"/>
    </source>
</evidence>
<dbReference type="Pfam" id="PF06830">
    <property type="entry name" value="Root_cap"/>
    <property type="match status" value="1"/>
</dbReference>
<feature type="chain" id="PRO_5005527909" evidence="1">
    <location>
        <begin position="24"/>
        <end position="340"/>
    </location>
</feature>
<comment type="caution">
    <text evidence="2">The sequence shown here is derived from an EMBL/GenBank/DDBJ whole genome shotgun (WGS) entry which is preliminary data.</text>
</comment>
<evidence type="ECO:0000256" key="1">
    <source>
        <dbReference type="SAM" id="SignalP"/>
    </source>
</evidence>
<dbReference type="STRING" id="29655.A0A0K9PUU4"/>
<keyword evidence="3" id="KW-1185">Reference proteome</keyword>
<dbReference type="PANTHER" id="PTHR31656">
    <property type="entry name" value="ROOT CAP DOMAIN-CONTAINING PROTEIN"/>
    <property type="match status" value="1"/>
</dbReference>
<keyword evidence="1" id="KW-0732">Signal</keyword>
<dbReference type="Proteomes" id="UP000036987">
    <property type="component" value="Unassembled WGS sequence"/>
</dbReference>
<sequence length="340" mass="37441">MSATVIVLVMVVVVMSAITNVEAKKLPFYPYPFSRVCHGNGPCKGMILTCPSECPSFKLPNVNGKACFFNCHEKCEACCRKTKADCESTGAACNDPRFIGGDGIMFYFHGKSNQNFALVSDRNIQINAHFIGRRPEGRSRDFTWIKELGILFHSHTFTISANNVTTWTSDADHLLLVHDGTPVELNEGYTSSWSSSDGLVHIDRTSRVNSITLTLPGVVEIMATVVPVTEEDDRIHKYQIRSSDSFAHLEVQFRFEGLSEDVEGVLGQTYRSEYRSPVKRGVPMPVMGGEDKYRTVSVLSSECGKCIFESVGFGKTLPGTTATLDCSGKSSNGYGVVCRR</sequence>
<dbReference type="AlphaFoldDB" id="A0A0K9PUU4"/>
<name>A0A0K9PUU4_ZOSMR</name>
<dbReference type="EMBL" id="LFYR01000620">
    <property type="protein sequence ID" value="KMZ72808.1"/>
    <property type="molecule type" value="Genomic_DNA"/>
</dbReference>
<dbReference type="OMA" id="RPNCNGI"/>
<accession>A0A0K9PUU4</accession>
<organism evidence="2 3">
    <name type="scientific">Zostera marina</name>
    <name type="common">Eelgrass</name>
    <dbReference type="NCBI Taxonomy" id="29655"/>
    <lineage>
        <taxon>Eukaryota</taxon>
        <taxon>Viridiplantae</taxon>
        <taxon>Streptophyta</taxon>
        <taxon>Embryophyta</taxon>
        <taxon>Tracheophyta</taxon>
        <taxon>Spermatophyta</taxon>
        <taxon>Magnoliopsida</taxon>
        <taxon>Liliopsida</taxon>
        <taxon>Zosteraceae</taxon>
        <taxon>Zostera</taxon>
    </lineage>
</organism>
<dbReference type="InterPro" id="IPR009646">
    <property type="entry name" value="Root_cap"/>
</dbReference>
<reference evidence="3" key="1">
    <citation type="journal article" date="2016" name="Nature">
        <title>The genome of the seagrass Zostera marina reveals angiosperm adaptation to the sea.</title>
        <authorList>
            <person name="Olsen J.L."/>
            <person name="Rouze P."/>
            <person name="Verhelst B."/>
            <person name="Lin Y.-C."/>
            <person name="Bayer T."/>
            <person name="Collen J."/>
            <person name="Dattolo E."/>
            <person name="De Paoli E."/>
            <person name="Dittami S."/>
            <person name="Maumus F."/>
            <person name="Michel G."/>
            <person name="Kersting A."/>
            <person name="Lauritano C."/>
            <person name="Lohaus R."/>
            <person name="Toepel M."/>
            <person name="Tonon T."/>
            <person name="Vanneste K."/>
            <person name="Amirebrahimi M."/>
            <person name="Brakel J."/>
            <person name="Bostroem C."/>
            <person name="Chovatia M."/>
            <person name="Grimwood J."/>
            <person name="Jenkins J.W."/>
            <person name="Jueterbock A."/>
            <person name="Mraz A."/>
            <person name="Stam W.T."/>
            <person name="Tice H."/>
            <person name="Bornberg-Bauer E."/>
            <person name="Green P.J."/>
            <person name="Pearson G.A."/>
            <person name="Procaccini G."/>
            <person name="Duarte C.M."/>
            <person name="Schmutz J."/>
            <person name="Reusch T.B.H."/>
            <person name="Van de Peer Y."/>
        </authorList>
    </citation>
    <scope>NUCLEOTIDE SEQUENCE [LARGE SCALE GENOMIC DNA]</scope>
    <source>
        <strain evidence="3">cv. Finnish</strain>
    </source>
</reference>
<evidence type="ECO:0000313" key="3">
    <source>
        <dbReference type="Proteomes" id="UP000036987"/>
    </source>
</evidence>
<protein>
    <submittedName>
        <fullName evidence="2">Root cap domain-containing protein</fullName>
    </submittedName>
</protein>
<gene>
    <name evidence="2" type="ORF">ZOSMA_15G01470</name>
</gene>
<feature type="signal peptide" evidence="1">
    <location>
        <begin position="1"/>
        <end position="23"/>
    </location>
</feature>
<dbReference type="OrthoDB" id="2012063at2759"/>
<proteinExistence type="predicted"/>